<comment type="caution">
    <text evidence="3">The sequence shown here is derived from an EMBL/GenBank/DDBJ whole genome shotgun (WGS) entry which is preliminary data.</text>
</comment>
<keyword evidence="1" id="KW-0732">Signal</keyword>
<dbReference type="GO" id="GO:0016787">
    <property type="term" value="F:hydrolase activity"/>
    <property type="evidence" value="ECO:0007669"/>
    <property type="project" value="UniProtKB-KW"/>
</dbReference>
<dbReference type="InterPro" id="IPR029058">
    <property type="entry name" value="AB_hydrolase_fold"/>
</dbReference>
<dbReference type="Proteomes" id="UP001595462">
    <property type="component" value="Unassembled WGS sequence"/>
</dbReference>
<dbReference type="InterPro" id="IPR022742">
    <property type="entry name" value="Hydrolase_4"/>
</dbReference>
<name>A0ABV7ELU5_9GAMM</name>
<dbReference type="Gene3D" id="3.40.50.1820">
    <property type="entry name" value="alpha/beta hydrolase"/>
    <property type="match status" value="1"/>
</dbReference>
<evidence type="ECO:0000313" key="3">
    <source>
        <dbReference type="EMBL" id="MFC3103687.1"/>
    </source>
</evidence>
<proteinExistence type="predicted"/>
<reference evidence="4" key="1">
    <citation type="journal article" date="2019" name="Int. J. Syst. Evol. Microbiol.">
        <title>The Global Catalogue of Microorganisms (GCM) 10K type strain sequencing project: providing services to taxonomists for standard genome sequencing and annotation.</title>
        <authorList>
            <consortium name="The Broad Institute Genomics Platform"/>
            <consortium name="The Broad Institute Genome Sequencing Center for Infectious Disease"/>
            <person name="Wu L."/>
            <person name="Ma J."/>
        </authorList>
    </citation>
    <scope>NUCLEOTIDE SEQUENCE [LARGE SCALE GENOMIC DNA]</scope>
    <source>
        <strain evidence="4">KCTC 52640</strain>
    </source>
</reference>
<evidence type="ECO:0000313" key="4">
    <source>
        <dbReference type="Proteomes" id="UP001595462"/>
    </source>
</evidence>
<keyword evidence="3" id="KW-0378">Hydrolase</keyword>
<feature type="domain" description="Serine aminopeptidase S33" evidence="2">
    <location>
        <begin position="52"/>
        <end position="167"/>
    </location>
</feature>
<keyword evidence="4" id="KW-1185">Reference proteome</keyword>
<dbReference type="SUPFAM" id="SSF53474">
    <property type="entry name" value="alpha/beta-Hydrolases"/>
    <property type="match status" value="1"/>
</dbReference>
<feature type="chain" id="PRO_5046948940" evidence="1">
    <location>
        <begin position="30"/>
        <end position="252"/>
    </location>
</feature>
<evidence type="ECO:0000259" key="2">
    <source>
        <dbReference type="Pfam" id="PF12146"/>
    </source>
</evidence>
<dbReference type="Pfam" id="PF12146">
    <property type="entry name" value="Hydrolase_4"/>
    <property type="match status" value="1"/>
</dbReference>
<protein>
    <submittedName>
        <fullName evidence="3">Alpha/beta hydrolase</fullName>
    </submittedName>
</protein>
<organism evidence="3 4">
    <name type="scientific">Salinisphaera aquimarina</name>
    <dbReference type="NCBI Taxonomy" id="2094031"/>
    <lineage>
        <taxon>Bacteria</taxon>
        <taxon>Pseudomonadati</taxon>
        <taxon>Pseudomonadota</taxon>
        <taxon>Gammaproteobacteria</taxon>
        <taxon>Salinisphaerales</taxon>
        <taxon>Salinisphaeraceae</taxon>
        <taxon>Salinisphaera</taxon>
    </lineage>
</organism>
<accession>A0ABV7ELU5</accession>
<gene>
    <name evidence="3" type="ORF">ACFOSU_07265</name>
</gene>
<dbReference type="RefSeq" id="WP_380687953.1">
    <property type="nucleotide sequence ID" value="NZ_JBHRSS010000003.1"/>
</dbReference>
<sequence length="252" mass="26715">MNNALLLVSARHAVLALLSLLVFAGPAVAASMRFKAADGAAVYATLSKAPQDTHAVALLFHQAGANRHEYDSIAPRLNTLGFDTLAVDQRAVGRKFGGDNETVARRGASGSYDEAYADLEGALDWAQAQGYDTIVAVGSSYSASLSLQLAAEHGDALSAVAVFSPGEYFDDTDRVKNAVADIDIPLYITTDPAEENRVDEVLERADSAAVVRYKPEDGVHGASTLDPDRDPAGHKANWQSFSAFMTRFVPGA</sequence>
<feature type="signal peptide" evidence="1">
    <location>
        <begin position="1"/>
        <end position="29"/>
    </location>
</feature>
<dbReference type="EMBL" id="JBHRSS010000003">
    <property type="protein sequence ID" value="MFC3103687.1"/>
    <property type="molecule type" value="Genomic_DNA"/>
</dbReference>
<evidence type="ECO:0000256" key="1">
    <source>
        <dbReference type="SAM" id="SignalP"/>
    </source>
</evidence>